<reference evidence="1 2" key="1">
    <citation type="submission" date="2016-04" db="EMBL/GenBank/DDBJ databases">
        <title>Draft genome of Fonsecaea erecta CBS 125763.</title>
        <authorList>
            <person name="Weiss V.A."/>
            <person name="Vicente V.A."/>
            <person name="Raittz R.T."/>
            <person name="Moreno L.F."/>
            <person name="De Souza E.M."/>
            <person name="Pedrosa F.O."/>
            <person name="Steffens M.B."/>
            <person name="Faoro H."/>
            <person name="Tadra-Sfeir M.Z."/>
            <person name="Najafzadeh M.J."/>
            <person name="Felipe M.S."/>
            <person name="Teixeira M."/>
            <person name="Sun J."/>
            <person name="Xi L."/>
            <person name="Gomes R."/>
            <person name="De Azevedo C.M."/>
            <person name="Salgado C.G."/>
            <person name="Da Silva M.B."/>
            <person name="Nascimento M.F."/>
            <person name="Queiroz-Telles F."/>
            <person name="Attili D.S."/>
            <person name="Gorbushina A."/>
        </authorList>
    </citation>
    <scope>NUCLEOTIDE SEQUENCE [LARGE SCALE GENOMIC DNA]</scope>
    <source>
        <strain evidence="1 2">CBS 125763</strain>
    </source>
</reference>
<comment type="caution">
    <text evidence="1">The sequence shown here is derived from an EMBL/GenBank/DDBJ whole genome shotgun (WGS) entry which is preliminary data.</text>
</comment>
<dbReference type="Proteomes" id="UP000078343">
    <property type="component" value="Unassembled WGS sequence"/>
</dbReference>
<dbReference type="RefSeq" id="XP_018689645.1">
    <property type="nucleotide sequence ID" value="XM_018840964.1"/>
</dbReference>
<protein>
    <submittedName>
        <fullName evidence="1">Uncharacterized protein</fullName>
    </submittedName>
</protein>
<keyword evidence="2" id="KW-1185">Reference proteome</keyword>
<dbReference type="GeneID" id="30013625"/>
<sequence length="246" mass="26312">MSELHIHGRVASSLAKTTLRREDFFLSPDAAASTQDEGGVSGAFDEGVAGLAYMKTDRDFAGNLQSFMIWLPRFITPTADIDDVSIPGKHTLPGTGSHVLRRCTTMDPTTRLLCDDFVSDLLCFENDSKKPGYALIDQCFSGICDTALDNDEKYRTLLRSQDEGPIQFLLAIVPLIAGMVSATPVAEPSPMEPQALSGLVERQGLLGSLLGSLGAETGILLTGLGVYEVSVEGAIVNITQTLGIFL</sequence>
<accession>A0A178Z913</accession>
<dbReference type="EMBL" id="LVYI01000009">
    <property type="protein sequence ID" value="OAP56278.1"/>
    <property type="molecule type" value="Genomic_DNA"/>
</dbReference>
<dbReference type="AlphaFoldDB" id="A0A178Z913"/>
<name>A0A178Z913_9EURO</name>
<evidence type="ECO:0000313" key="2">
    <source>
        <dbReference type="Proteomes" id="UP000078343"/>
    </source>
</evidence>
<proteinExistence type="predicted"/>
<gene>
    <name evidence="1" type="ORF">AYL99_09457</name>
</gene>
<dbReference type="OrthoDB" id="10599340at2759"/>
<evidence type="ECO:0000313" key="1">
    <source>
        <dbReference type="EMBL" id="OAP56278.1"/>
    </source>
</evidence>
<organism evidence="1 2">
    <name type="scientific">Fonsecaea erecta</name>
    <dbReference type="NCBI Taxonomy" id="1367422"/>
    <lineage>
        <taxon>Eukaryota</taxon>
        <taxon>Fungi</taxon>
        <taxon>Dikarya</taxon>
        <taxon>Ascomycota</taxon>
        <taxon>Pezizomycotina</taxon>
        <taxon>Eurotiomycetes</taxon>
        <taxon>Chaetothyriomycetidae</taxon>
        <taxon>Chaetothyriales</taxon>
        <taxon>Herpotrichiellaceae</taxon>
        <taxon>Fonsecaea</taxon>
    </lineage>
</organism>